<dbReference type="PIRSF" id="PIRSF016578">
    <property type="entry name" value="HsaA"/>
    <property type="match status" value="1"/>
</dbReference>
<evidence type="ECO:0000256" key="1">
    <source>
        <dbReference type="ARBA" id="ARBA00023002"/>
    </source>
</evidence>
<feature type="domain" description="Acyl-CoA dehydrogenase C-terminal" evidence="2">
    <location>
        <begin position="247"/>
        <end position="380"/>
    </location>
</feature>
<dbReference type="InterPro" id="IPR009100">
    <property type="entry name" value="AcylCoA_DH/oxidase_NM_dom_sf"/>
</dbReference>
<dbReference type="Proteomes" id="UP001296706">
    <property type="component" value="Unassembled WGS sequence"/>
</dbReference>
<dbReference type="InterPro" id="IPR046373">
    <property type="entry name" value="Acyl-CoA_Oxase/DH_mid-dom_sf"/>
</dbReference>
<dbReference type="InterPro" id="IPR037069">
    <property type="entry name" value="AcylCoA_DH/ox_N_sf"/>
</dbReference>
<evidence type="ECO:0000259" key="2">
    <source>
        <dbReference type="Pfam" id="PF08028"/>
    </source>
</evidence>
<dbReference type="PANTHER" id="PTHR48083">
    <property type="entry name" value="MEDIUM-CHAIN SPECIFIC ACYL-COA DEHYDROGENASE, MITOCHONDRIAL-RELATED"/>
    <property type="match status" value="1"/>
</dbReference>
<keyword evidence="1" id="KW-0560">Oxidoreductase</keyword>
<dbReference type="Gene3D" id="1.10.540.10">
    <property type="entry name" value="Acyl-CoA dehydrogenase/oxidase, N-terminal domain"/>
    <property type="match status" value="1"/>
</dbReference>
<name>A0ABX1RKV9_9PSEU</name>
<comment type="caution">
    <text evidence="3">The sequence shown here is derived from an EMBL/GenBank/DDBJ whole genome shotgun (WGS) entry which is preliminary data.</text>
</comment>
<sequence length="402" mass="41774">MPNENDATDDHASSALADLLARVESLRPVLAANVGQGSSDRRVPPESIAALTGAGAFKVMVPRRYGGYELGVRALLDVSAAVAVGDGGAGWVTSLTGVCAWMVGLYSGKPQDEVFGADPDARVCGSGSPIGTGVQVEGGWRVSGRWPYISGSLHAGWATLGVLGSDGSGQPAGPAMALVPMAECTLEDTWHTAGMRATGSNTLVVQDVFLPDHRVLSVSLAAESRYASEYGGESVYRAAFLPTATLVLVGPLLGLGRAALEYVREAAGRKGIVATTFARQADSAGFRMQLAEAGMTIDTAHLHAHRAAADIEDHAARGTHPDQLARARIRADTAWAAEHVVTALTLLLDAHGSGGFAESSPLHRMWLDANVGARHALINPAVSKEIYGRALLGVDIDIVAAF</sequence>
<organism evidence="3 4">
    <name type="scientific">Pseudonocardia xinjiangensis</name>
    <dbReference type="NCBI Taxonomy" id="75289"/>
    <lineage>
        <taxon>Bacteria</taxon>
        <taxon>Bacillati</taxon>
        <taxon>Actinomycetota</taxon>
        <taxon>Actinomycetes</taxon>
        <taxon>Pseudonocardiales</taxon>
        <taxon>Pseudonocardiaceae</taxon>
        <taxon>Pseudonocardia</taxon>
    </lineage>
</organism>
<dbReference type="EMBL" id="JAAXKY010000106">
    <property type="protein sequence ID" value="NMH80574.1"/>
    <property type="molecule type" value="Genomic_DNA"/>
</dbReference>
<dbReference type="Pfam" id="PF08028">
    <property type="entry name" value="Acyl-CoA_dh_2"/>
    <property type="match status" value="1"/>
</dbReference>
<evidence type="ECO:0000313" key="4">
    <source>
        <dbReference type="Proteomes" id="UP001296706"/>
    </source>
</evidence>
<dbReference type="Gene3D" id="2.40.110.10">
    <property type="entry name" value="Butyryl-CoA Dehydrogenase, subunit A, domain 2"/>
    <property type="match status" value="1"/>
</dbReference>
<dbReference type="Gene3D" id="1.20.140.10">
    <property type="entry name" value="Butyryl-CoA Dehydrogenase, subunit A, domain 3"/>
    <property type="match status" value="1"/>
</dbReference>
<reference evidence="3 4" key="1">
    <citation type="submission" date="2020-04" db="EMBL/GenBank/DDBJ databases">
        <authorList>
            <person name="Klaysubun C."/>
            <person name="Duangmal K."/>
            <person name="Lipun K."/>
        </authorList>
    </citation>
    <scope>NUCLEOTIDE SEQUENCE [LARGE SCALE GENOMIC DNA]</scope>
    <source>
        <strain evidence="3 4">JCM 11839</strain>
    </source>
</reference>
<protein>
    <submittedName>
        <fullName evidence="3">Oxidoreductase</fullName>
    </submittedName>
</protein>
<dbReference type="PANTHER" id="PTHR48083:SF19">
    <property type="entry name" value="FLAVIN-DEPENDENT MONOOXYGENASE, OXYGENASE SUBUNIT HSAA"/>
    <property type="match status" value="1"/>
</dbReference>
<gene>
    <name evidence="3" type="ORF">HF577_26240</name>
</gene>
<dbReference type="SUPFAM" id="SSF56645">
    <property type="entry name" value="Acyl-CoA dehydrogenase NM domain-like"/>
    <property type="match status" value="1"/>
</dbReference>
<evidence type="ECO:0000313" key="3">
    <source>
        <dbReference type="EMBL" id="NMH80574.1"/>
    </source>
</evidence>
<dbReference type="SUPFAM" id="SSF47203">
    <property type="entry name" value="Acyl-CoA dehydrogenase C-terminal domain-like"/>
    <property type="match status" value="1"/>
</dbReference>
<dbReference type="InterPro" id="IPR050741">
    <property type="entry name" value="Acyl-CoA_dehydrogenase"/>
</dbReference>
<keyword evidence="4" id="KW-1185">Reference proteome</keyword>
<proteinExistence type="predicted"/>
<accession>A0ABX1RKV9</accession>
<dbReference type="InterPro" id="IPR036250">
    <property type="entry name" value="AcylCo_DH-like_C"/>
</dbReference>
<dbReference type="InterPro" id="IPR013107">
    <property type="entry name" value="Acyl-CoA_DH_C"/>
</dbReference>
<dbReference type="RefSeq" id="WP_169398624.1">
    <property type="nucleotide sequence ID" value="NZ_BAAAJH010000009.1"/>
</dbReference>